<evidence type="ECO:0000256" key="1">
    <source>
        <dbReference type="SAM" id="SignalP"/>
    </source>
</evidence>
<keyword evidence="2" id="KW-1185">Reference proteome</keyword>
<dbReference type="STRING" id="7574.A0A1S3JFY5"/>
<accession>A0A1S3JFY5</accession>
<dbReference type="GeneID" id="106172758"/>
<organism evidence="2 3">
    <name type="scientific">Lingula anatina</name>
    <name type="common">Brachiopod</name>
    <name type="synonym">Lingula unguis</name>
    <dbReference type="NCBI Taxonomy" id="7574"/>
    <lineage>
        <taxon>Eukaryota</taxon>
        <taxon>Metazoa</taxon>
        <taxon>Spiralia</taxon>
        <taxon>Lophotrochozoa</taxon>
        <taxon>Brachiopoda</taxon>
        <taxon>Linguliformea</taxon>
        <taxon>Lingulata</taxon>
        <taxon>Lingulida</taxon>
        <taxon>Linguloidea</taxon>
        <taxon>Lingulidae</taxon>
        <taxon>Lingula</taxon>
    </lineage>
</organism>
<feature type="signal peptide" evidence="1">
    <location>
        <begin position="1"/>
        <end position="26"/>
    </location>
</feature>
<dbReference type="OrthoDB" id="932129at2759"/>
<evidence type="ECO:0000313" key="2">
    <source>
        <dbReference type="Proteomes" id="UP000085678"/>
    </source>
</evidence>
<name>A0A1S3JFY5_LINAN</name>
<dbReference type="InParanoid" id="A0A1S3JFY5"/>
<dbReference type="RefSeq" id="XP_013409056.1">
    <property type="nucleotide sequence ID" value="XM_013553602.2"/>
</dbReference>
<proteinExistence type="predicted"/>
<evidence type="ECO:0000313" key="3">
    <source>
        <dbReference type="RefSeq" id="XP_013409056.1"/>
    </source>
</evidence>
<keyword evidence="1" id="KW-0732">Signal</keyword>
<protein>
    <submittedName>
        <fullName evidence="3">UTP--glucose-1-phosphate uridylyltransferase-like isoform X1</fullName>
    </submittedName>
</protein>
<feature type="chain" id="PRO_5010302739" evidence="1">
    <location>
        <begin position="27"/>
        <end position="151"/>
    </location>
</feature>
<dbReference type="Proteomes" id="UP000085678">
    <property type="component" value="Unplaced"/>
</dbReference>
<gene>
    <name evidence="3" type="primary">LOC106172758</name>
</gene>
<dbReference type="AlphaFoldDB" id="A0A1S3JFY5"/>
<dbReference type="InterPro" id="IPR029044">
    <property type="entry name" value="Nucleotide-diphossugar_trans"/>
</dbReference>
<sequence>MLSDMHAGLFYFGLLFFMKMTQVTDTISDSCPARSHSRKIDDVDSVISEKGAFTKGHQRRGSEIEFQELTHRDAKQAMAKELYKLMNTVPTGTKETVEKELDGFQRLFDRFMVETGPSVEWEDIKLLPQEAVSTENVYKNPSKEPGCKLWY</sequence>
<dbReference type="Gene3D" id="3.90.550.10">
    <property type="entry name" value="Spore Coat Polysaccharide Biosynthesis Protein SpsA, Chain A"/>
    <property type="match status" value="1"/>
</dbReference>
<reference evidence="3" key="1">
    <citation type="submission" date="2025-08" db="UniProtKB">
        <authorList>
            <consortium name="RefSeq"/>
        </authorList>
    </citation>
    <scope>IDENTIFICATION</scope>
    <source>
        <tissue evidence="3">Gonads</tissue>
    </source>
</reference>
<dbReference type="KEGG" id="lak:106172758"/>